<sequence length="210" mass="22259">MTEIAASPGRPDMPADDAAALIYATGPASYDYIFGGMARLAPIIRHAWRGDGTLYSHETASVVMDGSTMAGIEIGYAGEEFYARRDATAGAAAEAMKAGAVSFEDLTAIAEKADKASYLNAWVPPDVYYLMALAVPESQRGRGIGKALLQRAIDRARAGGYRALHLDVLSDNPAVGLYTAMGLTCVAETIAPEPCRVHGIPMEMRMAITL</sequence>
<dbReference type="RefSeq" id="WP_160586326.1">
    <property type="nucleotide sequence ID" value="NZ_BMHN01000001.1"/>
</dbReference>
<gene>
    <name evidence="4" type="ORF">GTQ45_00320</name>
</gene>
<keyword evidence="2" id="KW-0012">Acyltransferase</keyword>
<comment type="caution">
    <text evidence="4">The sequence shown here is derived from an EMBL/GenBank/DDBJ whole genome shotgun (WGS) entry which is preliminary data.</text>
</comment>
<dbReference type="GO" id="GO:0016747">
    <property type="term" value="F:acyltransferase activity, transferring groups other than amino-acyl groups"/>
    <property type="evidence" value="ECO:0007669"/>
    <property type="project" value="InterPro"/>
</dbReference>
<evidence type="ECO:0000313" key="4">
    <source>
        <dbReference type="EMBL" id="NBG94169.1"/>
    </source>
</evidence>
<dbReference type="PANTHER" id="PTHR43420">
    <property type="entry name" value="ACETYLTRANSFERASE"/>
    <property type="match status" value="1"/>
</dbReference>
<dbReference type="InterPro" id="IPR050680">
    <property type="entry name" value="YpeA/RimI_acetyltransf"/>
</dbReference>
<evidence type="ECO:0000313" key="5">
    <source>
        <dbReference type="Proteomes" id="UP000470384"/>
    </source>
</evidence>
<evidence type="ECO:0000256" key="2">
    <source>
        <dbReference type="ARBA" id="ARBA00023315"/>
    </source>
</evidence>
<evidence type="ECO:0000256" key="1">
    <source>
        <dbReference type="ARBA" id="ARBA00022679"/>
    </source>
</evidence>
<dbReference type="SUPFAM" id="SSF55729">
    <property type="entry name" value="Acyl-CoA N-acyltransferases (Nat)"/>
    <property type="match status" value="1"/>
</dbReference>
<dbReference type="GeneID" id="300656225"/>
<reference evidence="4 5" key="1">
    <citation type="journal article" date="2016" name="Int. J. Syst. Evol. Microbiol.">
        <title>Pyruvatibacter mobilis gen. nov., sp. nov., a marine bacterium from the culture broth of Picochlorum sp. 122.</title>
        <authorList>
            <person name="Wang G."/>
            <person name="Tang M."/>
            <person name="Wu H."/>
            <person name="Dai S."/>
            <person name="Li T."/>
            <person name="Chen C."/>
            <person name="He H."/>
            <person name="Fan J."/>
            <person name="Xiang W."/>
            <person name="Li X."/>
        </authorList>
    </citation>
    <scope>NUCLEOTIDE SEQUENCE [LARGE SCALE GENOMIC DNA]</scope>
    <source>
        <strain evidence="4 5">GYP-11</strain>
    </source>
</reference>
<dbReference type="InterPro" id="IPR016181">
    <property type="entry name" value="Acyl_CoA_acyltransferase"/>
</dbReference>
<dbReference type="InterPro" id="IPR000182">
    <property type="entry name" value="GNAT_dom"/>
</dbReference>
<keyword evidence="1 4" id="KW-0808">Transferase</keyword>
<dbReference type="EMBL" id="WXYQ01000001">
    <property type="protein sequence ID" value="NBG94169.1"/>
    <property type="molecule type" value="Genomic_DNA"/>
</dbReference>
<name>A0A845Q792_9HYPH</name>
<dbReference type="OrthoDB" id="9794566at2"/>
<protein>
    <submittedName>
        <fullName evidence="4">GNAT family N-acetyltransferase</fullName>
    </submittedName>
</protein>
<dbReference type="CDD" id="cd04301">
    <property type="entry name" value="NAT_SF"/>
    <property type="match status" value="1"/>
</dbReference>
<proteinExistence type="predicted"/>
<keyword evidence="5" id="KW-1185">Reference proteome</keyword>
<dbReference type="AlphaFoldDB" id="A0A845Q792"/>
<dbReference type="Pfam" id="PF00583">
    <property type="entry name" value="Acetyltransf_1"/>
    <property type="match status" value="1"/>
</dbReference>
<dbReference type="Gene3D" id="3.40.630.30">
    <property type="match status" value="1"/>
</dbReference>
<dbReference type="PROSITE" id="PS51186">
    <property type="entry name" value="GNAT"/>
    <property type="match status" value="1"/>
</dbReference>
<evidence type="ECO:0000259" key="3">
    <source>
        <dbReference type="PROSITE" id="PS51186"/>
    </source>
</evidence>
<dbReference type="Proteomes" id="UP000470384">
    <property type="component" value="Unassembled WGS sequence"/>
</dbReference>
<accession>A0A845Q792</accession>
<feature type="domain" description="N-acetyltransferase" evidence="3">
    <location>
        <begin position="64"/>
        <end position="207"/>
    </location>
</feature>
<organism evidence="4 5">
    <name type="scientific">Pyruvatibacter mobilis</name>
    <dbReference type="NCBI Taxonomy" id="1712261"/>
    <lineage>
        <taxon>Bacteria</taxon>
        <taxon>Pseudomonadati</taxon>
        <taxon>Pseudomonadota</taxon>
        <taxon>Alphaproteobacteria</taxon>
        <taxon>Hyphomicrobiales</taxon>
        <taxon>Parvibaculaceae</taxon>
        <taxon>Pyruvatibacter</taxon>
    </lineage>
</organism>